<dbReference type="AlphaFoldDB" id="A0A1J0ACK3"/>
<dbReference type="PROSITE" id="PS00818">
    <property type="entry name" value="DPS_1"/>
    <property type="match status" value="1"/>
</dbReference>
<proteinExistence type="inferred from homology"/>
<dbReference type="KEGG" id="glt:GlitD10_1347"/>
<dbReference type="InterPro" id="IPR009078">
    <property type="entry name" value="Ferritin-like_SF"/>
</dbReference>
<dbReference type="SUPFAM" id="SSF47240">
    <property type="entry name" value="Ferritin-like"/>
    <property type="match status" value="1"/>
</dbReference>
<name>A0A1J0ACK3_9CYAN</name>
<keyword evidence="5" id="KW-1185">Reference proteome</keyword>
<dbReference type="RefSeq" id="WP_071454219.1">
    <property type="nucleotide sequence ID" value="NZ_CP017675.1"/>
</dbReference>
<dbReference type="Proteomes" id="UP000180235">
    <property type="component" value="Chromosome"/>
</dbReference>
<dbReference type="InterPro" id="IPR012347">
    <property type="entry name" value="Ferritin-like"/>
</dbReference>
<feature type="domain" description="Ferritin/DPS" evidence="3">
    <location>
        <begin position="25"/>
        <end position="164"/>
    </location>
</feature>
<dbReference type="EMBL" id="CP017675">
    <property type="protein sequence ID" value="APB33668.1"/>
    <property type="molecule type" value="Genomic_DNA"/>
</dbReference>
<dbReference type="PRINTS" id="PR01346">
    <property type="entry name" value="HELNAPAPROT"/>
</dbReference>
<reference evidence="4 5" key="1">
    <citation type="submission" date="2016-10" db="EMBL/GenBank/DDBJ databases">
        <title>Description of Gloeomargarita lithophora gen. nov., sp. nov., a thylakoid-bearing basal-branching cyanobacterium with intracellular carbonates, and proposal for Gloeomargaritales ord. nov.</title>
        <authorList>
            <person name="Moreira D."/>
            <person name="Tavera R."/>
            <person name="Benzerara K."/>
            <person name="Skouri-Panet F."/>
            <person name="Couradeau E."/>
            <person name="Gerard E."/>
            <person name="Loussert C."/>
            <person name="Novelo E."/>
            <person name="Zivanovic Y."/>
            <person name="Lopez-Garcia P."/>
        </authorList>
    </citation>
    <scope>NUCLEOTIDE SEQUENCE [LARGE SCALE GENOMIC DNA]</scope>
    <source>
        <strain evidence="4 5">D10</strain>
    </source>
</reference>
<gene>
    <name evidence="4" type="primary">dps</name>
    <name evidence="4" type="ORF">GlitD10_1347</name>
</gene>
<dbReference type="CDD" id="cd01043">
    <property type="entry name" value="DPS"/>
    <property type="match status" value="1"/>
</dbReference>
<evidence type="ECO:0000313" key="4">
    <source>
        <dbReference type="EMBL" id="APB33668.1"/>
    </source>
</evidence>
<accession>A0A1J0ACK3</accession>
<dbReference type="PIRSF" id="PIRSF005900">
    <property type="entry name" value="Dps"/>
    <property type="match status" value="1"/>
</dbReference>
<dbReference type="Gene3D" id="1.20.1260.10">
    <property type="match status" value="1"/>
</dbReference>
<dbReference type="NCBIfam" id="NF006975">
    <property type="entry name" value="PRK09448.1"/>
    <property type="match status" value="1"/>
</dbReference>
<evidence type="ECO:0000256" key="1">
    <source>
        <dbReference type="ARBA" id="ARBA00009497"/>
    </source>
</evidence>
<dbReference type="GO" id="GO:0008199">
    <property type="term" value="F:ferric iron binding"/>
    <property type="evidence" value="ECO:0007669"/>
    <property type="project" value="InterPro"/>
</dbReference>
<protein>
    <submittedName>
        <fullName evidence="4">DNA starvation/stationary phase protection protein Dps</fullName>
    </submittedName>
</protein>
<dbReference type="PANTHER" id="PTHR42932:SF3">
    <property type="entry name" value="DNA PROTECTION DURING STARVATION PROTEIN"/>
    <property type="match status" value="1"/>
</dbReference>
<sequence length="166" mass="18227">MPTQVKPALYPTRLDLPTEVRVPVIEILNQALAHTFDLYSQTKQAHWNVKGSDFFALHELFDAMSGELLAYVDDLAERVTALAGVALGTLRTAAQASHLPAYPLDAVTGKDHLIALADRYAQYAKLVRQAIDQTAALGDADTADLFTGISRTADKRLWFLESHLHG</sequence>
<dbReference type="OrthoDB" id="9797023at2"/>
<dbReference type="Pfam" id="PF00210">
    <property type="entry name" value="Ferritin"/>
    <property type="match status" value="1"/>
</dbReference>
<dbReference type="InterPro" id="IPR023188">
    <property type="entry name" value="DPS_DNA-bd_CS"/>
</dbReference>
<organism evidence="4 5">
    <name type="scientific">Gloeomargarita lithophora Alchichica-D10</name>
    <dbReference type="NCBI Taxonomy" id="1188229"/>
    <lineage>
        <taxon>Bacteria</taxon>
        <taxon>Bacillati</taxon>
        <taxon>Cyanobacteriota</taxon>
        <taxon>Cyanophyceae</taxon>
        <taxon>Gloeomargaritales</taxon>
        <taxon>Gloeomargaritaceae</taxon>
        <taxon>Gloeomargarita</taxon>
    </lineage>
</organism>
<evidence type="ECO:0000259" key="3">
    <source>
        <dbReference type="Pfam" id="PF00210"/>
    </source>
</evidence>
<dbReference type="GO" id="GO:0016722">
    <property type="term" value="F:oxidoreductase activity, acting on metal ions"/>
    <property type="evidence" value="ECO:0007669"/>
    <property type="project" value="InterPro"/>
</dbReference>
<dbReference type="STRING" id="1188229.GlitD10_1347"/>
<dbReference type="InterPro" id="IPR002177">
    <property type="entry name" value="DPS_DNA-bd"/>
</dbReference>
<evidence type="ECO:0000256" key="2">
    <source>
        <dbReference type="RuleBase" id="RU003875"/>
    </source>
</evidence>
<evidence type="ECO:0000313" key="5">
    <source>
        <dbReference type="Proteomes" id="UP000180235"/>
    </source>
</evidence>
<comment type="similarity">
    <text evidence="1 2">Belongs to the Dps family.</text>
</comment>
<dbReference type="PANTHER" id="PTHR42932">
    <property type="entry name" value="GENERAL STRESS PROTEIN 20U"/>
    <property type="match status" value="1"/>
</dbReference>
<dbReference type="InterPro" id="IPR008331">
    <property type="entry name" value="Ferritin_DPS_dom"/>
</dbReference>